<feature type="region of interest" description="Disordered" evidence="4">
    <location>
        <begin position="739"/>
        <end position="806"/>
    </location>
</feature>
<dbReference type="PANTHER" id="PTHR46910:SF1">
    <property type="entry name" value="MISCELLANEOUS ZN(II)2CYS6 TRANSCRIPTION FACTOR (EUROFUNG)-RELATED"/>
    <property type="match status" value="1"/>
</dbReference>
<feature type="compositionally biased region" description="Polar residues" evidence="4">
    <location>
        <begin position="42"/>
        <end position="69"/>
    </location>
</feature>
<dbReference type="GO" id="GO:0008270">
    <property type="term" value="F:zinc ion binding"/>
    <property type="evidence" value="ECO:0007669"/>
    <property type="project" value="InterPro"/>
</dbReference>
<dbReference type="OMA" id="CIHSVLP"/>
<protein>
    <submittedName>
        <fullName evidence="6">(Perigord truffle) hypothetical protein</fullName>
    </submittedName>
</protein>
<evidence type="ECO:0000313" key="6">
    <source>
        <dbReference type="EMBL" id="CAZ79679.1"/>
    </source>
</evidence>
<feature type="compositionally biased region" description="Polar residues" evidence="4">
    <location>
        <begin position="795"/>
        <end position="806"/>
    </location>
</feature>
<dbReference type="GO" id="GO:0003677">
    <property type="term" value="F:DNA binding"/>
    <property type="evidence" value="ECO:0007669"/>
    <property type="project" value="InterPro"/>
</dbReference>
<feature type="region of interest" description="Disordered" evidence="4">
    <location>
        <begin position="1"/>
        <end position="113"/>
    </location>
</feature>
<evidence type="ECO:0000256" key="4">
    <source>
        <dbReference type="SAM" id="MobiDB-lite"/>
    </source>
</evidence>
<dbReference type="GO" id="GO:0006351">
    <property type="term" value="P:DNA-templated transcription"/>
    <property type="evidence" value="ECO:0007669"/>
    <property type="project" value="InterPro"/>
</dbReference>
<sequence length="806" mass="89305">MEDRASSIQHPPFQGTLPPPNGMHSYDPGMNTPTSAPLPGTASAQSQHMGINNSNHPSFQPYNSNSVSPGPSRDGQMPSPSAGTPMHPGQVMTGTQKRAYRQRRKDPSCDACRERKVKCDATDVASCSECASRNVKCQFTKETNRRMSSIKQVQDLEKQLLAAKEQIRKLMNGQQAKENMLESGGADSNAPDIPITVPDLNSNPQRRPRPPVTQDLTDVRAHLRNYSRGVFKPPPPYRQVGLQSNFSPPLPELPPQSVADAILAQYYQTIHSVIPILHWPQFVQRYEEVRKQGDLSGVPPYWGSVLFAVFACGLLYTVDPQIKASYPDHGRSFIGYSRQLTDLFNDEFTIDHARSALLTSIFLTELNCKSAAWTWLGSTVRIAQDIGLHRESGPWPVVEGEMRRRVWWGIYVWDRLLSVELGRVLLIEDQDCDISLPCALDDHFIYDEGLLVPNGSSQQPANFLLTTIHVVRLIGPLLKNLQVPVISPQNLACFDTHFTSCLSAFPANCHINHPNPLEPRHLSPIFHLQNCRLVLHRHNLSTLCPFEARAAALDSCVSAAKDTVHFLSRAMQYGYGTGWQNMMATCASTMICTHIWRCSLFLCFRGFYNEALVCVQVSNAIGEIRDVNVACGRNLYGFLRLLMEKLDAGVSLAHDEGMMALVSGDVQGSTESSWVWNGSETGQALNHGSPGHETPVANGKDYPHTNGHAEPPASLSREEAVDWGGWSQLERMLQELAHDKAAREQAHQQRQQQHQQQQQQQQPPPPPPPHQQHQLAPLPWNGGVGGSGRSAPAPTASSRISIANII</sequence>
<dbReference type="EMBL" id="FN429998">
    <property type="protein sequence ID" value="CAZ79679.1"/>
    <property type="molecule type" value="Genomic_DNA"/>
</dbReference>
<feature type="compositionally biased region" description="Polar residues" evidence="4">
    <location>
        <begin position="672"/>
        <end position="686"/>
    </location>
</feature>
<dbReference type="HOGENOM" id="CLU_007604_0_0_1"/>
<dbReference type="GeneID" id="9183795"/>
<name>D5G586_TUBMM</name>
<evidence type="ECO:0000259" key="5">
    <source>
        <dbReference type="PROSITE" id="PS50048"/>
    </source>
</evidence>
<dbReference type="Pfam" id="PF04082">
    <property type="entry name" value="Fungal_trans"/>
    <property type="match status" value="1"/>
</dbReference>
<dbReference type="CDD" id="cd00067">
    <property type="entry name" value="GAL4"/>
    <property type="match status" value="1"/>
</dbReference>
<dbReference type="InParanoid" id="D5G586"/>
<dbReference type="PANTHER" id="PTHR46910">
    <property type="entry name" value="TRANSCRIPTION FACTOR PDR1"/>
    <property type="match status" value="1"/>
</dbReference>
<dbReference type="CDD" id="cd12148">
    <property type="entry name" value="fungal_TF_MHR"/>
    <property type="match status" value="1"/>
</dbReference>
<dbReference type="InterPro" id="IPR001138">
    <property type="entry name" value="Zn2Cys6_DnaBD"/>
</dbReference>
<dbReference type="STRING" id="656061.D5G586"/>
<proteinExistence type="predicted"/>
<dbReference type="KEGG" id="tml:GSTUM_00004217001"/>
<evidence type="ECO:0000256" key="1">
    <source>
        <dbReference type="ARBA" id="ARBA00022723"/>
    </source>
</evidence>
<dbReference type="Proteomes" id="UP000006911">
    <property type="component" value="Unassembled WGS sequence"/>
</dbReference>
<feature type="compositionally biased region" description="Low complexity" evidence="4">
    <location>
        <begin position="748"/>
        <end position="761"/>
    </location>
</feature>
<reference evidence="6 7" key="1">
    <citation type="journal article" date="2010" name="Nature">
        <title>Perigord black truffle genome uncovers evolutionary origins and mechanisms of symbiosis.</title>
        <authorList>
            <person name="Martin F."/>
            <person name="Kohler A."/>
            <person name="Murat C."/>
            <person name="Balestrini R."/>
            <person name="Coutinho P.M."/>
            <person name="Jaillon O."/>
            <person name="Montanini B."/>
            <person name="Morin E."/>
            <person name="Noel B."/>
            <person name="Percudani R."/>
            <person name="Porcel B."/>
            <person name="Rubini A."/>
            <person name="Amicucci A."/>
            <person name="Amselem J."/>
            <person name="Anthouard V."/>
            <person name="Arcioni S."/>
            <person name="Artiguenave F."/>
            <person name="Aury J.M."/>
            <person name="Ballario P."/>
            <person name="Bolchi A."/>
            <person name="Brenna A."/>
            <person name="Brun A."/>
            <person name="Buee M."/>
            <person name="Cantarel B."/>
            <person name="Chevalier G."/>
            <person name="Couloux A."/>
            <person name="Da Silva C."/>
            <person name="Denoeud F."/>
            <person name="Duplessis S."/>
            <person name="Ghignone S."/>
            <person name="Hilselberger B."/>
            <person name="Iotti M."/>
            <person name="Marcais B."/>
            <person name="Mello A."/>
            <person name="Miranda M."/>
            <person name="Pacioni G."/>
            <person name="Quesneville H."/>
            <person name="Riccioni C."/>
            <person name="Ruotolo R."/>
            <person name="Splivallo R."/>
            <person name="Stocchi V."/>
            <person name="Tisserant E."/>
            <person name="Viscomi A.R."/>
            <person name="Zambonelli A."/>
            <person name="Zampieri E."/>
            <person name="Henrissat B."/>
            <person name="Lebrun M.H."/>
            <person name="Paolocci F."/>
            <person name="Bonfante P."/>
            <person name="Ottonello S."/>
            <person name="Wincker P."/>
        </authorList>
    </citation>
    <scope>NUCLEOTIDE SEQUENCE [LARGE SCALE GENOMIC DNA]</scope>
    <source>
        <strain evidence="6 7">Mel28</strain>
    </source>
</reference>
<keyword evidence="1" id="KW-0479">Metal-binding</keyword>
<feature type="region of interest" description="Disordered" evidence="4">
    <location>
        <begin position="180"/>
        <end position="213"/>
    </location>
</feature>
<dbReference type="eggNOG" id="ENOG502QYNS">
    <property type="taxonomic scope" value="Eukaryota"/>
</dbReference>
<keyword evidence="7" id="KW-1185">Reference proteome</keyword>
<dbReference type="SUPFAM" id="SSF57701">
    <property type="entry name" value="Zn2/Cys6 DNA-binding domain"/>
    <property type="match status" value="1"/>
</dbReference>
<feature type="coiled-coil region" evidence="3">
    <location>
        <begin position="146"/>
        <end position="173"/>
    </location>
</feature>
<evidence type="ECO:0000256" key="3">
    <source>
        <dbReference type="SAM" id="Coils"/>
    </source>
</evidence>
<dbReference type="SMART" id="SM00066">
    <property type="entry name" value="GAL4"/>
    <property type="match status" value="1"/>
</dbReference>
<feature type="domain" description="Zn(2)-C6 fungal-type" evidence="5">
    <location>
        <begin position="108"/>
        <end position="139"/>
    </location>
</feature>
<keyword evidence="3" id="KW-0175">Coiled coil</keyword>
<dbReference type="RefSeq" id="XP_002835522.1">
    <property type="nucleotide sequence ID" value="XM_002835476.1"/>
</dbReference>
<dbReference type="InterPro" id="IPR007219">
    <property type="entry name" value="XnlR_reg_dom"/>
</dbReference>
<dbReference type="Pfam" id="PF00172">
    <property type="entry name" value="Zn_clus"/>
    <property type="match status" value="1"/>
</dbReference>
<dbReference type="InterPro" id="IPR036864">
    <property type="entry name" value="Zn2-C6_fun-type_DNA-bd_sf"/>
</dbReference>
<dbReference type="AlphaFoldDB" id="D5G586"/>
<dbReference type="SMART" id="SM00906">
    <property type="entry name" value="Fungal_trans"/>
    <property type="match status" value="1"/>
</dbReference>
<feature type="region of interest" description="Disordered" evidence="4">
    <location>
        <begin position="672"/>
        <end position="721"/>
    </location>
</feature>
<dbReference type="Gene3D" id="4.10.240.10">
    <property type="entry name" value="Zn(2)-C6 fungal-type DNA-binding domain"/>
    <property type="match status" value="1"/>
</dbReference>
<dbReference type="PROSITE" id="PS50048">
    <property type="entry name" value="ZN2_CY6_FUNGAL_2"/>
    <property type="match status" value="1"/>
</dbReference>
<evidence type="ECO:0000256" key="2">
    <source>
        <dbReference type="ARBA" id="ARBA00023242"/>
    </source>
</evidence>
<dbReference type="InterPro" id="IPR050987">
    <property type="entry name" value="AtrR-like"/>
</dbReference>
<organism evidence="6 7">
    <name type="scientific">Tuber melanosporum (strain Mel28)</name>
    <name type="common">Perigord black truffle</name>
    <dbReference type="NCBI Taxonomy" id="656061"/>
    <lineage>
        <taxon>Eukaryota</taxon>
        <taxon>Fungi</taxon>
        <taxon>Dikarya</taxon>
        <taxon>Ascomycota</taxon>
        <taxon>Pezizomycotina</taxon>
        <taxon>Pezizomycetes</taxon>
        <taxon>Pezizales</taxon>
        <taxon>Tuberaceae</taxon>
        <taxon>Tuber</taxon>
    </lineage>
</organism>
<accession>D5G586</accession>
<gene>
    <name evidence="6" type="ORF">GSTUM_00004217001</name>
</gene>
<dbReference type="PROSITE" id="PS00463">
    <property type="entry name" value="ZN2_CY6_FUNGAL_1"/>
    <property type="match status" value="1"/>
</dbReference>
<dbReference type="GO" id="GO:0000981">
    <property type="term" value="F:DNA-binding transcription factor activity, RNA polymerase II-specific"/>
    <property type="evidence" value="ECO:0007669"/>
    <property type="project" value="InterPro"/>
</dbReference>
<evidence type="ECO:0000313" key="7">
    <source>
        <dbReference type="Proteomes" id="UP000006911"/>
    </source>
</evidence>
<keyword evidence="2" id="KW-0539">Nucleus</keyword>